<keyword evidence="6 10" id="KW-0812">Transmembrane</keyword>
<keyword evidence="7" id="KW-0833">Ubl conjugation pathway</keyword>
<feature type="domain" description="SWEET-like" evidence="11">
    <location>
        <begin position="639"/>
        <end position="917"/>
    </location>
</feature>
<evidence type="ECO:0000256" key="10">
    <source>
        <dbReference type="SAM" id="Phobius"/>
    </source>
</evidence>
<dbReference type="PANTHER" id="PTHR33389">
    <property type="entry name" value="FAMILY PROTEIN, PUTATIVE (DUF2921)-RELATED"/>
    <property type="match status" value="1"/>
</dbReference>
<feature type="transmembrane region" description="Helical" evidence="10">
    <location>
        <begin position="40"/>
        <end position="63"/>
    </location>
</feature>
<comment type="catalytic activity">
    <reaction evidence="1">
        <text>S-ubiquitinyl-[E2 ubiquitin-conjugating enzyme]-L-cysteine + [acceptor protein]-L-lysine = [E2 ubiquitin-conjugating enzyme]-L-cysteine + N(6)-ubiquitinyl-[acceptor protein]-L-lysine.</text>
        <dbReference type="EC" id="2.3.2.27"/>
    </reaction>
</comment>
<name>A0A835V5B9_VANPL</name>
<dbReference type="Pfam" id="PF11145">
    <property type="entry name" value="DUF2921"/>
    <property type="match status" value="1"/>
</dbReference>
<organism evidence="13 14">
    <name type="scientific">Vanilla planifolia</name>
    <name type="common">Vanilla</name>
    <dbReference type="NCBI Taxonomy" id="51239"/>
    <lineage>
        <taxon>Eukaryota</taxon>
        <taxon>Viridiplantae</taxon>
        <taxon>Streptophyta</taxon>
        <taxon>Embryophyta</taxon>
        <taxon>Tracheophyta</taxon>
        <taxon>Spermatophyta</taxon>
        <taxon>Magnoliopsida</taxon>
        <taxon>Liliopsida</taxon>
        <taxon>Asparagales</taxon>
        <taxon>Orchidaceae</taxon>
        <taxon>Vanilloideae</taxon>
        <taxon>Vanilleae</taxon>
        <taxon>Vanilla</taxon>
    </lineage>
</organism>
<dbReference type="OrthoDB" id="428159at2759"/>
<keyword evidence="9 10" id="KW-0472">Membrane</keyword>
<evidence type="ECO:0000256" key="1">
    <source>
        <dbReference type="ARBA" id="ARBA00000900"/>
    </source>
</evidence>
<dbReference type="PANTHER" id="PTHR33389:SF18">
    <property type="entry name" value="OS01G0677900 PROTEIN"/>
    <property type="match status" value="1"/>
</dbReference>
<comment type="pathway">
    <text evidence="3">Protein modification; protein ubiquitination.</text>
</comment>
<feature type="transmembrane region" description="Helical" evidence="10">
    <location>
        <begin position="680"/>
        <end position="698"/>
    </location>
</feature>
<evidence type="ECO:0000256" key="4">
    <source>
        <dbReference type="ARBA" id="ARBA00012483"/>
    </source>
</evidence>
<keyword evidence="5" id="KW-0808">Transferase</keyword>
<feature type="transmembrane region" description="Helical" evidence="10">
    <location>
        <begin position="767"/>
        <end position="786"/>
    </location>
</feature>
<dbReference type="InterPro" id="IPR057425">
    <property type="entry name" value="DUF2921_N"/>
</dbReference>
<keyword evidence="8 10" id="KW-1133">Transmembrane helix</keyword>
<evidence type="ECO:0000256" key="6">
    <source>
        <dbReference type="ARBA" id="ARBA00022692"/>
    </source>
</evidence>
<dbReference type="Proteomes" id="UP000636800">
    <property type="component" value="Unassembled WGS sequence"/>
</dbReference>
<gene>
    <name evidence="13" type="ORF">HPP92_010056</name>
</gene>
<dbReference type="EC" id="2.3.2.27" evidence="4"/>
<reference evidence="13 14" key="1">
    <citation type="journal article" date="2020" name="Nat. Food">
        <title>A phased Vanilla planifolia genome enables genetic improvement of flavour and production.</title>
        <authorList>
            <person name="Hasing T."/>
            <person name="Tang H."/>
            <person name="Brym M."/>
            <person name="Khazi F."/>
            <person name="Huang T."/>
            <person name="Chambers A.H."/>
        </authorList>
    </citation>
    <scope>NUCLEOTIDE SEQUENCE [LARGE SCALE GENOMIC DNA]</scope>
    <source>
        <tissue evidence="13">Leaf</tissue>
    </source>
</reference>
<comment type="caution">
    <text evidence="13">The sequence shown here is derived from an EMBL/GenBank/DDBJ whole genome shotgun (WGS) entry which is preliminary data.</text>
</comment>
<feature type="domain" description="DUF2921" evidence="12">
    <location>
        <begin position="63"/>
        <end position="247"/>
    </location>
</feature>
<feature type="transmembrane region" description="Helical" evidence="10">
    <location>
        <begin position="649"/>
        <end position="668"/>
    </location>
</feature>
<evidence type="ECO:0000259" key="12">
    <source>
        <dbReference type="Pfam" id="PF25333"/>
    </source>
</evidence>
<evidence type="ECO:0000256" key="9">
    <source>
        <dbReference type="ARBA" id="ARBA00023136"/>
    </source>
</evidence>
<evidence type="ECO:0000256" key="2">
    <source>
        <dbReference type="ARBA" id="ARBA00004127"/>
    </source>
</evidence>
<sequence>MATTPCVCPIPPLPANSTSKSWISLSNWYPPTSPRIKIHWIFLPLLLFLEVFLLPASFANILYADHCGSIVPPSTPSHLRSDIEANSFSISSGYFAGAERLFGKDLGDGFYIPRSFFFYAQSIRRTEDPLVYQVNGTLIFRRSGFGFDQWNTTNRGRSLRLVRSWHPPTFNLRRRFIFDLSGFWSSGLGKLCMVGRGTVPSKEGTSIDLSVVFKLKHPSAANITSSVVSGILESLDSVESPKYFDKILVMGYAQTKYEFTKVAEAQSSCSSLTFSGSENMGFLDRHMSICNLNSSLLRSSLKLYYGSESSDLDSGPLAKTLGFQPSFLKFSSLVCNGTSTFRAVVLFSNYSSLSSALMLKPGLALVAEGSWDQTKNQLCLLACRVKVVTDALGDSTVDDCTIGISLAFPAVLTIQRSSTTVGRIWSNLDESNPGYFKPARFKSFGYNSYYDPSLKFRYTKMDAVKQYCVENNVSKSGKMRYPDPRNYRDMMFYLNLRYSDGRQGGGFASPLALDETIYWFDHPAIVENKDGVWNISYIFSLRNSSTPEELDITAEGTYSSKTGLICMVGCRSSSFEKQGNAVDAKDCSILIKMLVPPINSESAGILTGQITSTRKRLDPLFFESIEISSRVILYVEQAVKSIWRMDIEITMVIISLTFSCFFVGLQLLHTKRHSDVVPSISISMLFILTLGHMIPLVLNFEALFSKNHNGNDVLQDGGGLLEVNEVIVRLLTMVAFLLQFRLLQVVWSKRSAHEEQHSLWLAEIKTIYFCLPLYIVGAFVALFVHFRPHKTLHKVPHLIAETHHSHWQDMLSYAGLILDGFLLPQFILNVLCKSNHKSLTPPFYFGTTVVRALPHAYDAYRSSHYVPWLISSYIYAVPDRDLYSFVWDIIIPCGGVLFAVLIYIQQRFGGDFIFCQRIKRHGTYEMVPISSG</sequence>
<keyword evidence="14" id="KW-1185">Reference proteome</keyword>
<evidence type="ECO:0000256" key="3">
    <source>
        <dbReference type="ARBA" id="ARBA00004906"/>
    </source>
</evidence>
<dbReference type="Pfam" id="PF25333">
    <property type="entry name" value="DUF2921_N"/>
    <property type="match status" value="3"/>
</dbReference>
<evidence type="ECO:0000256" key="5">
    <source>
        <dbReference type="ARBA" id="ARBA00022679"/>
    </source>
</evidence>
<feature type="domain" description="DUF2921" evidence="12">
    <location>
        <begin position="274"/>
        <end position="438"/>
    </location>
</feature>
<feature type="transmembrane region" description="Helical" evidence="10">
    <location>
        <begin position="882"/>
        <end position="904"/>
    </location>
</feature>
<feature type="transmembrane region" description="Helical" evidence="10">
    <location>
        <begin position="810"/>
        <end position="831"/>
    </location>
</feature>
<dbReference type="EMBL" id="JADCNL010000004">
    <property type="protein sequence ID" value="KAG0485977.1"/>
    <property type="molecule type" value="Genomic_DNA"/>
</dbReference>
<evidence type="ECO:0000313" key="14">
    <source>
        <dbReference type="Proteomes" id="UP000636800"/>
    </source>
</evidence>
<feature type="domain" description="DUF2921" evidence="12">
    <location>
        <begin position="531"/>
        <end position="625"/>
    </location>
</feature>
<comment type="subcellular location">
    <subcellularLocation>
        <location evidence="2">Endomembrane system</location>
        <topology evidence="2">Multi-pass membrane protein</topology>
    </subcellularLocation>
</comment>
<proteinExistence type="predicted"/>
<evidence type="ECO:0000256" key="8">
    <source>
        <dbReference type="ARBA" id="ARBA00022989"/>
    </source>
</evidence>
<protein>
    <recommendedName>
        <fullName evidence="4">RING-type E3 ubiquitin transferase</fullName>
        <ecNumber evidence="4">2.3.2.27</ecNumber>
    </recommendedName>
</protein>
<evidence type="ECO:0000256" key="7">
    <source>
        <dbReference type="ARBA" id="ARBA00022786"/>
    </source>
</evidence>
<dbReference type="InterPro" id="IPR021319">
    <property type="entry name" value="DUF2921"/>
</dbReference>
<evidence type="ECO:0000313" key="13">
    <source>
        <dbReference type="EMBL" id="KAG0485977.1"/>
    </source>
</evidence>
<accession>A0A835V5B9</accession>
<dbReference type="AlphaFoldDB" id="A0A835V5B9"/>
<dbReference type="GO" id="GO:0012505">
    <property type="term" value="C:endomembrane system"/>
    <property type="evidence" value="ECO:0007669"/>
    <property type="project" value="UniProtKB-SubCell"/>
</dbReference>
<feature type="transmembrane region" description="Helical" evidence="10">
    <location>
        <begin position="726"/>
        <end position="747"/>
    </location>
</feature>
<evidence type="ECO:0000259" key="11">
    <source>
        <dbReference type="Pfam" id="PF11145"/>
    </source>
</evidence>
<dbReference type="GO" id="GO:0061630">
    <property type="term" value="F:ubiquitin protein ligase activity"/>
    <property type="evidence" value="ECO:0007669"/>
    <property type="project" value="UniProtKB-EC"/>
</dbReference>